<accession>A0AAD1RIG8</accession>
<comment type="subcellular location">
    <subcellularLocation>
        <location evidence="6">Endoplasmic reticulum membrane</location>
    </subcellularLocation>
    <subcellularLocation>
        <location evidence="2">Microsome membrane</location>
        <topology evidence="2">Single-pass membrane protein</topology>
    </subcellularLocation>
</comment>
<organism evidence="10 11">
    <name type="scientific">Pelobates cultripes</name>
    <name type="common">Western spadefoot toad</name>
    <dbReference type="NCBI Taxonomy" id="61616"/>
    <lineage>
        <taxon>Eukaryota</taxon>
        <taxon>Metazoa</taxon>
        <taxon>Chordata</taxon>
        <taxon>Craniata</taxon>
        <taxon>Vertebrata</taxon>
        <taxon>Euteleostomi</taxon>
        <taxon>Amphibia</taxon>
        <taxon>Batrachia</taxon>
        <taxon>Anura</taxon>
        <taxon>Pelobatoidea</taxon>
        <taxon>Pelobatidae</taxon>
        <taxon>Pelobates</taxon>
    </lineage>
</organism>
<evidence type="ECO:0000313" key="11">
    <source>
        <dbReference type="Proteomes" id="UP001295444"/>
    </source>
</evidence>
<evidence type="ECO:0000256" key="1">
    <source>
        <dbReference type="ARBA" id="ARBA00000221"/>
    </source>
</evidence>
<dbReference type="InterPro" id="IPR029058">
    <property type="entry name" value="AB_hydrolase_fold"/>
</dbReference>
<dbReference type="Proteomes" id="UP001295444">
    <property type="component" value="Chromosome 02"/>
</dbReference>
<evidence type="ECO:0000259" key="9">
    <source>
        <dbReference type="Pfam" id="PF06441"/>
    </source>
</evidence>
<evidence type="ECO:0000256" key="3">
    <source>
        <dbReference type="ARBA" id="ARBA00010088"/>
    </source>
</evidence>
<feature type="active site" description="Proton donor" evidence="7">
    <location>
        <position position="382"/>
    </location>
</feature>
<comment type="similarity">
    <text evidence="3 6">Belongs to the peptidase S33 family.</text>
</comment>
<feature type="active site" description="Nucleophile" evidence="7">
    <location>
        <position position="230"/>
    </location>
</feature>
<evidence type="ECO:0000256" key="4">
    <source>
        <dbReference type="ARBA" id="ARBA00022797"/>
    </source>
</evidence>
<dbReference type="InterPro" id="IPR010497">
    <property type="entry name" value="Epoxide_hydro_N"/>
</dbReference>
<keyword evidence="8" id="KW-0812">Transmembrane</keyword>
<feature type="domain" description="Epoxide hydrolase N-terminal" evidence="9">
    <location>
        <begin position="52"/>
        <end position="161"/>
    </location>
</feature>
<evidence type="ECO:0000256" key="5">
    <source>
        <dbReference type="ARBA" id="ARBA00022801"/>
    </source>
</evidence>
<proteinExistence type="inferred from homology"/>
<evidence type="ECO:0000313" key="10">
    <source>
        <dbReference type="EMBL" id="CAH2255746.1"/>
    </source>
</evidence>
<dbReference type="EC" id="3.3.2.9" evidence="6"/>
<sequence>MFCTMFLELLLAVIAGAVLYYFIFRKNNEELPMGDGWWGPGQRRESEEDESIRPFKIETTDEELNDLFHRIDQTRYSEPLEGSRFNYGFNSTYLRKVVSYWRNGFNWRKQLDIINKYPHFKTKIEGIDVHFIHVKPTNLPAGRSAKPILMVHGWPGSFYEFYKIIPFLTDPRSHSLSDDQVFEVICPSIPGYGFSEPSHKQGCNSVAVARIFYKLMQRLGFHEFYTQGGDWGSLICTNLAQIAPSNVKGLHLNMVAVSGSNSRLPQLLSVLFGQRFPGLFGLQEEDVRRMFPFSSKVFYHLVKESGYMHLQATKPDTAGCGLNNCPVGLAAYILEKFSTWTDRDFRDYEDGGLERKFTLDDLLTNIMIYWLSGSIVSSMRFYKENMGKGLGAAKHETVLVKVPTGVASFPNELMHCPLYWAKQKYVNIISFNYMPRGGHFAAFEEPEILAKDIQQFVAKVSQK</sequence>
<evidence type="ECO:0000256" key="2">
    <source>
        <dbReference type="ARBA" id="ARBA00004111"/>
    </source>
</evidence>
<dbReference type="PIRSF" id="PIRSF001112">
    <property type="entry name" value="Epoxide_hydrolase"/>
    <property type="match status" value="1"/>
</dbReference>
<dbReference type="PANTHER" id="PTHR21661">
    <property type="entry name" value="EPOXIDE HYDROLASE 1-RELATED"/>
    <property type="match status" value="1"/>
</dbReference>
<reference evidence="10" key="1">
    <citation type="submission" date="2022-03" db="EMBL/GenBank/DDBJ databases">
        <authorList>
            <person name="Alioto T."/>
            <person name="Alioto T."/>
            <person name="Gomez Garrido J."/>
        </authorList>
    </citation>
    <scope>NUCLEOTIDE SEQUENCE</scope>
</reference>
<dbReference type="Gene3D" id="3.40.50.1820">
    <property type="entry name" value="alpha/beta hydrolase"/>
    <property type="match status" value="1"/>
</dbReference>
<name>A0AAD1RIG8_PELCU</name>
<dbReference type="GO" id="GO:0005789">
    <property type="term" value="C:endoplasmic reticulum membrane"/>
    <property type="evidence" value="ECO:0007669"/>
    <property type="project" value="UniProtKB-SubCell"/>
</dbReference>
<dbReference type="GO" id="GO:0097176">
    <property type="term" value="P:epoxide metabolic process"/>
    <property type="evidence" value="ECO:0007669"/>
    <property type="project" value="TreeGrafter"/>
</dbReference>
<keyword evidence="11" id="KW-1185">Reference proteome</keyword>
<gene>
    <name evidence="10" type="ORF">PECUL_23A019200</name>
</gene>
<dbReference type="GO" id="GO:0033961">
    <property type="term" value="F:cis-stilbene-oxide hydrolase activity"/>
    <property type="evidence" value="ECO:0007669"/>
    <property type="project" value="UniProtKB-UniRule"/>
</dbReference>
<feature type="transmembrane region" description="Helical" evidence="8">
    <location>
        <begin position="6"/>
        <end position="24"/>
    </location>
</feature>
<dbReference type="Pfam" id="PF06441">
    <property type="entry name" value="EHN"/>
    <property type="match status" value="1"/>
</dbReference>
<dbReference type="PRINTS" id="PR00412">
    <property type="entry name" value="EPOXHYDRLASE"/>
</dbReference>
<keyword evidence="5 6" id="KW-0378">Hydrolase</keyword>
<evidence type="ECO:0000256" key="7">
    <source>
        <dbReference type="PIRSR" id="PIRSR001112-1"/>
    </source>
</evidence>
<dbReference type="InterPro" id="IPR000639">
    <property type="entry name" value="Epox_hydrolase-like"/>
</dbReference>
<comment type="function">
    <text evidence="6">Biotransformation enzyme that catalyzes the hydrolysis of arene and aliphatic epoxides to less reactive and more water soluble dihydrodiols by the trans addition of water.</text>
</comment>
<feature type="active site" description="Proton acceptor" evidence="7">
    <location>
        <position position="439"/>
    </location>
</feature>
<evidence type="ECO:0000256" key="6">
    <source>
        <dbReference type="PIRNR" id="PIRNR001112"/>
    </source>
</evidence>
<dbReference type="InterPro" id="IPR016292">
    <property type="entry name" value="Epoxide_hydrolase"/>
</dbReference>
<comment type="catalytic activity">
    <reaction evidence="1 6">
        <text>1-(4-methoxyphenyl)-N-methyl-N-[(3-methyloxetan-3-yl)methyl]methanamine + H2O = 2-{[(4-methoxybenzyl)(methyl)amino]methyl}-2-methylpropane-1,3-diol</text>
        <dbReference type="Rhea" id="RHEA:55764"/>
        <dbReference type="ChEBI" id="CHEBI:15377"/>
        <dbReference type="ChEBI" id="CHEBI:139161"/>
        <dbReference type="ChEBI" id="CHEBI:139164"/>
        <dbReference type="EC" id="3.3.2.9"/>
    </reaction>
</comment>
<keyword evidence="4 6" id="KW-0058">Aromatic hydrocarbons catabolism</keyword>
<keyword evidence="6 8" id="KW-0472">Membrane</keyword>
<comment type="catalytic activity">
    <reaction evidence="6">
        <text>cis-stilbene oxide + H2O = (1R,2R)-hydrobenzoin</text>
        <dbReference type="Rhea" id="RHEA:23900"/>
        <dbReference type="ChEBI" id="CHEBI:15377"/>
        <dbReference type="ChEBI" id="CHEBI:50004"/>
        <dbReference type="ChEBI" id="CHEBI:50014"/>
        <dbReference type="EC" id="3.3.2.9"/>
    </reaction>
</comment>
<dbReference type="EMBL" id="OW240913">
    <property type="protein sequence ID" value="CAH2255746.1"/>
    <property type="molecule type" value="Genomic_DNA"/>
</dbReference>
<dbReference type="SUPFAM" id="SSF53474">
    <property type="entry name" value="alpha/beta-Hydrolases"/>
    <property type="match status" value="1"/>
</dbReference>
<evidence type="ECO:0000256" key="8">
    <source>
        <dbReference type="SAM" id="Phobius"/>
    </source>
</evidence>
<keyword evidence="8" id="KW-1133">Transmembrane helix</keyword>
<dbReference type="AlphaFoldDB" id="A0AAD1RIG8"/>
<dbReference type="PANTHER" id="PTHR21661:SF70">
    <property type="entry name" value="EPOXIDE HYDROLASE 1"/>
    <property type="match status" value="1"/>
</dbReference>
<keyword evidence="6" id="KW-0256">Endoplasmic reticulum</keyword>
<protein>
    <recommendedName>
        <fullName evidence="6">Epoxide hydrolase</fullName>
        <ecNumber evidence="6">3.3.2.9</ecNumber>
    </recommendedName>
</protein>